<dbReference type="SUPFAM" id="SSF55729">
    <property type="entry name" value="Acyl-CoA N-acyltransferases (Nat)"/>
    <property type="match status" value="2"/>
</dbReference>
<dbReference type="Proteomes" id="UP000182130">
    <property type="component" value="Unassembled WGS sequence"/>
</dbReference>
<proteinExistence type="predicted"/>
<dbReference type="Pfam" id="PF00583">
    <property type="entry name" value="Acetyltransf_1"/>
    <property type="match status" value="1"/>
</dbReference>
<keyword evidence="2" id="KW-1185">Reference proteome</keyword>
<dbReference type="PROSITE" id="PS51186">
    <property type="entry name" value="GNAT"/>
    <property type="match status" value="1"/>
</dbReference>
<dbReference type="InterPro" id="IPR000182">
    <property type="entry name" value="GNAT_dom"/>
</dbReference>
<protein>
    <submittedName>
        <fullName evidence="1">Acetyltransferase (GNAT) family protein</fullName>
    </submittedName>
</protein>
<dbReference type="InterPro" id="IPR016181">
    <property type="entry name" value="Acyl_CoA_acyltransferase"/>
</dbReference>
<reference evidence="2" key="1">
    <citation type="submission" date="2016-10" db="EMBL/GenBank/DDBJ databases">
        <authorList>
            <person name="Varghese N."/>
            <person name="Submissions S."/>
        </authorList>
    </citation>
    <scope>NUCLEOTIDE SEQUENCE [LARGE SCALE GENOMIC DNA]</scope>
    <source>
        <strain evidence="2">CGMCC 1.10783</strain>
    </source>
</reference>
<dbReference type="RefSeq" id="WP_074587833.1">
    <property type="nucleotide sequence ID" value="NZ_FNEI01000004.1"/>
</dbReference>
<sequence length="362" mass="39914">MVDAAEATIHELHLPASLDGAEAAEFREYCEVLDRILLEHWGHLDLAASLPARLTSWADNDYRRLRNFYLRADGRIVGRGFVELSLKDNLSSAWLRVDIAAPYRRRGLGGKLLRHLESVAREEGRSVLMASSGDPDRPENGPEVLASPVGTGAVPRNAPGTAFALRHGYSLAQATRYSTLVLDGAPDWAALMAEAEAASTDYELLAWTDSCPEELVDEFAVLMGRMSTDAPVGGLEYEAEAWDRARVRTLEQETADEGQTCLVVAARHRASGELGGYTALYVDPLKPWLGEQDDTLVAAGHRGHRLGMRLKIANLRRLKLEYPRVERVTTMNAEENRYMLAINVALGFAPTGAYGEWQKRTG</sequence>
<evidence type="ECO:0000313" key="2">
    <source>
        <dbReference type="Proteomes" id="UP000182130"/>
    </source>
</evidence>
<keyword evidence="1" id="KW-0808">Transferase</keyword>
<accession>A0A1G8MZU2</accession>
<gene>
    <name evidence="1" type="ORF">SAMN05216555_10497</name>
</gene>
<dbReference type="STRING" id="1045773.SAMN05216555_10497"/>
<dbReference type="OrthoDB" id="4119890at2"/>
<dbReference type="AlphaFoldDB" id="A0A1G8MZU2"/>
<evidence type="ECO:0000313" key="1">
    <source>
        <dbReference type="EMBL" id="SDI73385.1"/>
    </source>
</evidence>
<dbReference type="CDD" id="cd04301">
    <property type="entry name" value="NAT_SF"/>
    <property type="match status" value="1"/>
</dbReference>
<dbReference type="EMBL" id="FNEI01000004">
    <property type="protein sequence ID" value="SDI73385.1"/>
    <property type="molecule type" value="Genomic_DNA"/>
</dbReference>
<dbReference type="GO" id="GO:0016747">
    <property type="term" value="F:acyltransferase activity, transferring groups other than amino-acyl groups"/>
    <property type="evidence" value="ECO:0007669"/>
    <property type="project" value="InterPro"/>
</dbReference>
<organism evidence="1 2">
    <name type="scientific">Arthrobacter cupressi</name>
    <dbReference type="NCBI Taxonomy" id="1045773"/>
    <lineage>
        <taxon>Bacteria</taxon>
        <taxon>Bacillati</taxon>
        <taxon>Actinomycetota</taxon>
        <taxon>Actinomycetes</taxon>
        <taxon>Micrococcales</taxon>
        <taxon>Micrococcaceae</taxon>
        <taxon>Arthrobacter</taxon>
    </lineage>
</organism>
<dbReference type="Gene3D" id="3.40.630.30">
    <property type="match status" value="1"/>
</dbReference>
<name>A0A1G8MZU2_9MICC</name>